<evidence type="ECO:0000313" key="1">
    <source>
        <dbReference type="EMBL" id="KIG13553.1"/>
    </source>
</evidence>
<name>A0A0C1ZRC3_9BACT</name>
<gene>
    <name evidence="1" type="ORF">DB30_07941</name>
</gene>
<protein>
    <submittedName>
        <fullName evidence="1">Uncharacterized protein</fullName>
    </submittedName>
</protein>
<sequence length="272" mass="29670">MNSALSLAPQPPIELQFSADDRPAQICERVATYALREAGAIGSRRFFAAVAVALGRASQGPAALEAGGALAQELARHVREPWVRDGIDRGLDLFHTCIDETGRRCVAALVAEYFGWREPPDRFFHRVGSVLAGRDATDLVRLSFVTSGYARTPKPASDELRLLAAVPAPDRASQVRESAVAMQPGWQSSWERRLTVIAFVGEPRRERLRSATEIPSLGSDHLIGSLARAQFGQLAEPDACEVPLVGRPVLWFPPEVDHDVRRLHLLLASAIA</sequence>
<comment type="caution">
    <text evidence="1">The sequence shown here is derived from an EMBL/GenBank/DDBJ whole genome shotgun (WGS) entry which is preliminary data.</text>
</comment>
<proteinExistence type="predicted"/>
<evidence type="ECO:0000313" key="2">
    <source>
        <dbReference type="Proteomes" id="UP000031599"/>
    </source>
</evidence>
<reference evidence="1 2" key="1">
    <citation type="submission" date="2014-12" db="EMBL/GenBank/DDBJ databases">
        <title>Genome assembly of Enhygromyxa salina DSM 15201.</title>
        <authorList>
            <person name="Sharma G."/>
            <person name="Subramanian S."/>
        </authorList>
    </citation>
    <scope>NUCLEOTIDE SEQUENCE [LARGE SCALE GENOMIC DNA]</scope>
    <source>
        <strain evidence="1 2">DSM 15201</strain>
    </source>
</reference>
<dbReference type="AlphaFoldDB" id="A0A0C1ZRC3"/>
<dbReference type="Proteomes" id="UP000031599">
    <property type="component" value="Unassembled WGS sequence"/>
</dbReference>
<organism evidence="1 2">
    <name type="scientific">Enhygromyxa salina</name>
    <dbReference type="NCBI Taxonomy" id="215803"/>
    <lineage>
        <taxon>Bacteria</taxon>
        <taxon>Pseudomonadati</taxon>
        <taxon>Myxococcota</taxon>
        <taxon>Polyangia</taxon>
        <taxon>Nannocystales</taxon>
        <taxon>Nannocystaceae</taxon>
        <taxon>Enhygromyxa</taxon>
    </lineage>
</organism>
<accession>A0A0C1ZRC3</accession>
<dbReference type="EMBL" id="JMCC02000092">
    <property type="protein sequence ID" value="KIG13553.1"/>
    <property type="molecule type" value="Genomic_DNA"/>
</dbReference>